<dbReference type="STRING" id="198312.SAMN02745193_00527"/>
<evidence type="ECO:0000313" key="3">
    <source>
        <dbReference type="EMBL" id="SHN50744.1"/>
    </source>
</evidence>
<name>A0A1M7RX87_9SPHN</name>
<dbReference type="SUPFAM" id="SSF55021">
    <property type="entry name" value="ACT-like"/>
    <property type="match status" value="2"/>
</dbReference>
<dbReference type="Pfam" id="PF10000">
    <property type="entry name" value="ACT_3"/>
    <property type="match status" value="1"/>
</dbReference>
<proteinExistence type="predicted"/>
<feature type="domain" description="DUF2241" evidence="1">
    <location>
        <begin position="6"/>
        <end position="65"/>
    </location>
</feature>
<gene>
    <name evidence="3" type="ORF">SAMN02745193_00527</name>
</gene>
<dbReference type="PANTHER" id="PTHR39199">
    <property type="entry name" value="BLR5128 PROTEIN"/>
    <property type="match status" value="1"/>
</dbReference>
<organism evidence="3 4">
    <name type="scientific">Erythrobacter sanguineus</name>
    <dbReference type="NCBI Taxonomy" id="198312"/>
    <lineage>
        <taxon>Bacteria</taxon>
        <taxon>Pseudomonadati</taxon>
        <taxon>Pseudomonadota</taxon>
        <taxon>Alphaproteobacteria</taxon>
        <taxon>Sphingomonadales</taxon>
        <taxon>Erythrobacteraceae</taxon>
        <taxon>Erythrobacter/Porphyrobacter group</taxon>
        <taxon>Erythrobacter</taxon>
    </lineage>
</organism>
<protein>
    <submittedName>
        <fullName evidence="3">Uncharacterized protein</fullName>
    </submittedName>
</protein>
<keyword evidence="4" id="KW-1185">Reference proteome</keyword>
<dbReference type="PANTHER" id="PTHR39199:SF1">
    <property type="entry name" value="BLR5128 PROTEIN"/>
    <property type="match status" value="1"/>
</dbReference>
<evidence type="ECO:0000313" key="4">
    <source>
        <dbReference type="Proteomes" id="UP000184391"/>
    </source>
</evidence>
<dbReference type="InterPro" id="IPR018717">
    <property type="entry name" value="DUF2241"/>
</dbReference>
<dbReference type="InterPro" id="IPR045865">
    <property type="entry name" value="ACT-like_dom_sf"/>
</dbReference>
<evidence type="ECO:0000259" key="2">
    <source>
        <dbReference type="Pfam" id="PF13840"/>
    </source>
</evidence>
<dbReference type="Gene3D" id="3.30.2130.10">
    <property type="entry name" value="VC0802-like"/>
    <property type="match status" value="1"/>
</dbReference>
<feature type="domain" description="CASTOR ACT" evidence="2">
    <location>
        <begin position="72"/>
        <end position="127"/>
    </location>
</feature>
<dbReference type="Pfam" id="PF13840">
    <property type="entry name" value="ACT_7"/>
    <property type="match status" value="1"/>
</dbReference>
<reference evidence="4" key="1">
    <citation type="submission" date="2016-12" db="EMBL/GenBank/DDBJ databases">
        <authorList>
            <person name="Varghese N."/>
            <person name="Submissions S."/>
        </authorList>
    </citation>
    <scope>NUCLEOTIDE SEQUENCE [LARGE SCALE GENOMIC DNA]</scope>
    <source>
        <strain evidence="4">DSM 11032</strain>
    </source>
</reference>
<dbReference type="EMBL" id="FRDF01000003">
    <property type="protein sequence ID" value="SHN50744.1"/>
    <property type="molecule type" value="Genomic_DNA"/>
</dbReference>
<dbReference type="AlphaFoldDB" id="A0A1M7RX87"/>
<dbReference type="Proteomes" id="UP000184391">
    <property type="component" value="Unassembled WGS sequence"/>
</dbReference>
<dbReference type="RefSeq" id="WP_072673124.1">
    <property type="nucleotide sequence ID" value="NZ_FRDF01000003.1"/>
</dbReference>
<accession>A0A1M7RX87</accession>
<dbReference type="InterPro" id="IPR027795">
    <property type="entry name" value="CASTOR_ACT_dom"/>
</dbReference>
<sequence>MTRQPVSDLSAMLAGMAPVLDREAWYFVVVEGTPPTPELRDALANAFAIIREDEGVTAIVSGERAGMPFARITLMVHSALKGVGLTAAVSGALAEAGIACNIIAGYYHDHLFVPWARRDAALAILQRLSGTG</sequence>
<dbReference type="OrthoDB" id="517867at2"/>
<evidence type="ECO:0000259" key="1">
    <source>
        <dbReference type="Pfam" id="PF10000"/>
    </source>
</evidence>